<name>A0A975T9B2_9NOST</name>
<dbReference type="Proteomes" id="UP000683511">
    <property type="component" value="Chromosome"/>
</dbReference>
<dbReference type="GO" id="GO:0016780">
    <property type="term" value="F:phosphotransferase activity, for other substituted phosphate groups"/>
    <property type="evidence" value="ECO:0007669"/>
    <property type="project" value="InterPro"/>
</dbReference>
<dbReference type="InterPro" id="IPR000462">
    <property type="entry name" value="CDP-OH_P_trans"/>
</dbReference>
<organism evidence="2 3">
    <name type="scientific">Richelia sinica FACHB-800</name>
    <dbReference type="NCBI Taxonomy" id="1357546"/>
    <lineage>
        <taxon>Bacteria</taxon>
        <taxon>Bacillati</taxon>
        <taxon>Cyanobacteriota</taxon>
        <taxon>Cyanophyceae</taxon>
        <taxon>Nostocales</taxon>
        <taxon>Nostocaceae</taxon>
        <taxon>Richelia</taxon>
    </lineage>
</organism>
<feature type="transmembrane region" description="Helical" evidence="1">
    <location>
        <begin position="43"/>
        <end position="66"/>
    </location>
</feature>
<keyword evidence="1" id="KW-1133">Transmembrane helix</keyword>
<feature type="transmembrane region" description="Helical" evidence="1">
    <location>
        <begin position="175"/>
        <end position="195"/>
    </location>
</feature>
<dbReference type="EMBL" id="CP021056">
    <property type="protein sequence ID" value="QXE24414.1"/>
    <property type="molecule type" value="Genomic_DNA"/>
</dbReference>
<proteinExistence type="predicted"/>
<feature type="transmembrane region" description="Helical" evidence="1">
    <location>
        <begin position="12"/>
        <end position="37"/>
    </location>
</feature>
<evidence type="ECO:0000313" key="3">
    <source>
        <dbReference type="Proteomes" id="UP000683511"/>
    </source>
</evidence>
<keyword evidence="3" id="KW-1185">Reference proteome</keyword>
<dbReference type="GO" id="GO:0016020">
    <property type="term" value="C:membrane"/>
    <property type="evidence" value="ECO:0007669"/>
    <property type="project" value="InterPro"/>
</dbReference>
<feature type="transmembrane region" description="Helical" evidence="1">
    <location>
        <begin position="101"/>
        <end position="120"/>
    </location>
</feature>
<evidence type="ECO:0000313" key="2">
    <source>
        <dbReference type="EMBL" id="QXE24414.1"/>
    </source>
</evidence>
<protein>
    <submittedName>
        <fullName evidence="2">CDP-alcohol phosphatidyltransferase</fullName>
    </submittedName>
</protein>
<dbReference type="GO" id="GO:0008654">
    <property type="term" value="P:phospholipid biosynthetic process"/>
    <property type="evidence" value="ECO:0007669"/>
    <property type="project" value="InterPro"/>
</dbReference>
<reference evidence="2" key="1">
    <citation type="submission" date="2017-04" db="EMBL/GenBank/DDBJ databases">
        <title>Genome deletions in a multicellular cyanobacterial endosymbiont for morphological adaptation in marine diatoms.</title>
        <authorList>
            <person name="Wang Y."/>
            <person name="Gao H."/>
            <person name="Li R."/>
            <person name="Xu X."/>
        </authorList>
    </citation>
    <scope>NUCLEOTIDE SEQUENCE</scope>
    <source>
        <strain evidence="2">FACHB 800</strain>
    </source>
</reference>
<gene>
    <name evidence="2" type="ORF">B6N60_03119</name>
</gene>
<dbReference type="Pfam" id="PF01066">
    <property type="entry name" value="CDP-OH_P_transf"/>
    <property type="match status" value="1"/>
</dbReference>
<sequence length="207" mass="23503">MLIYSAKEEEAMNFNLVPTSLVVFRFLISPFLLWDAWDGKTSIWFIIGFVAAFISDIFDGIIARRLGVSTANLRQADSWADVCLFGCVFISAWLVYSEVLISYRLPLLSVVVVQLLWWIINLVKYGKPASYHTYSAKFWGLTLFIAIVSLFGFNYAGLALWLTCIAGVIHTIEEIAMTLILPVWTHDVLSIFHALKIRHKFQNIATS</sequence>
<dbReference type="AlphaFoldDB" id="A0A975T9B2"/>
<feature type="transmembrane region" description="Helical" evidence="1">
    <location>
        <begin position="78"/>
        <end position="95"/>
    </location>
</feature>
<dbReference type="Gene3D" id="1.20.120.1760">
    <property type="match status" value="1"/>
</dbReference>
<keyword evidence="1" id="KW-0812">Transmembrane</keyword>
<feature type="transmembrane region" description="Helical" evidence="1">
    <location>
        <begin position="141"/>
        <end position="169"/>
    </location>
</feature>
<accession>A0A975T9B2</accession>
<evidence type="ECO:0000256" key="1">
    <source>
        <dbReference type="SAM" id="Phobius"/>
    </source>
</evidence>
<dbReference type="InterPro" id="IPR043130">
    <property type="entry name" value="CDP-OH_PTrfase_TM_dom"/>
</dbReference>
<dbReference type="KEGG" id="rsin:B6N60_03119"/>
<keyword evidence="1" id="KW-0472">Membrane</keyword>